<dbReference type="Gene3D" id="3.40.50.180">
    <property type="entry name" value="Methylesterase CheB, C-terminal domain"/>
    <property type="match status" value="1"/>
</dbReference>
<evidence type="ECO:0000259" key="9">
    <source>
        <dbReference type="PROSITE" id="PS50122"/>
    </source>
</evidence>
<dbReference type="EMBL" id="CP042425">
    <property type="protein sequence ID" value="QEL20584.1"/>
    <property type="molecule type" value="Genomic_DNA"/>
</dbReference>
<proteinExistence type="inferred from homology"/>
<protein>
    <recommendedName>
        <fullName evidence="5">Protein-glutamate methylesterase/protein-glutamine glutaminase</fullName>
        <ecNumber evidence="5">3.1.1.61</ecNumber>
        <ecNumber evidence="5">3.5.1.44</ecNumber>
    </recommendedName>
</protein>
<dbReference type="PROSITE" id="PS50122">
    <property type="entry name" value="CHEB"/>
    <property type="match status" value="1"/>
</dbReference>
<dbReference type="SUPFAM" id="SSF52738">
    <property type="entry name" value="Methylesterase CheB, C-terminal domain"/>
    <property type="match status" value="1"/>
</dbReference>
<dbReference type="AlphaFoldDB" id="A0A5C1ATN8"/>
<dbReference type="CDD" id="cd17541">
    <property type="entry name" value="REC_CheB-like"/>
    <property type="match status" value="1"/>
</dbReference>
<dbReference type="SUPFAM" id="SSF52172">
    <property type="entry name" value="CheY-like"/>
    <property type="match status" value="1"/>
</dbReference>
<keyword evidence="2 5" id="KW-0145">Chemotaxis</keyword>
<dbReference type="HAMAP" id="MF_00099">
    <property type="entry name" value="CheB_chemtxs"/>
    <property type="match status" value="1"/>
</dbReference>
<dbReference type="EC" id="3.1.1.61" evidence="5"/>
<feature type="active site" evidence="5 6">
    <location>
        <position position="164"/>
    </location>
</feature>
<dbReference type="GO" id="GO:0005737">
    <property type="term" value="C:cytoplasm"/>
    <property type="evidence" value="ECO:0007669"/>
    <property type="project" value="UniProtKB-SubCell"/>
</dbReference>
<dbReference type="PIRSF" id="PIRSF000876">
    <property type="entry name" value="RR_chemtxs_CheB"/>
    <property type="match status" value="1"/>
</dbReference>
<reference evidence="11" key="1">
    <citation type="submission" date="2019-08" db="EMBL/GenBank/DDBJ databases">
        <title>Limnoglobus roseus gen. nov., sp. nov., a novel freshwater planctomycete with a giant genome from the family Gemmataceae.</title>
        <authorList>
            <person name="Kulichevskaya I.S."/>
            <person name="Naumoff D.G."/>
            <person name="Miroshnikov K."/>
            <person name="Ivanova A."/>
            <person name="Philippov D.A."/>
            <person name="Hakobyan A."/>
            <person name="Rijpstra I.C."/>
            <person name="Sinninghe Damste J.S."/>
            <person name="Liesack W."/>
            <person name="Dedysh S.N."/>
        </authorList>
    </citation>
    <scope>NUCLEOTIDE SEQUENCE [LARGE SCALE GENOMIC DNA]</scope>
    <source>
        <strain evidence="11">PX52</strain>
    </source>
</reference>
<dbReference type="KEGG" id="lrs:PX52LOC_07689"/>
<dbReference type="NCBIfam" id="NF009206">
    <property type="entry name" value="PRK12555.1"/>
    <property type="match status" value="1"/>
</dbReference>
<dbReference type="EC" id="3.5.1.44" evidence="5"/>
<dbReference type="Pfam" id="PF01339">
    <property type="entry name" value="CheB_methylest"/>
    <property type="match status" value="1"/>
</dbReference>
<dbReference type="InterPro" id="IPR008248">
    <property type="entry name" value="CheB-like"/>
</dbReference>
<evidence type="ECO:0000256" key="6">
    <source>
        <dbReference type="PROSITE-ProRule" id="PRU00050"/>
    </source>
</evidence>
<evidence type="ECO:0000256" key="5">
    <source>
        <dbReference type="HAMAP-Rule" id="MF_00099"/>
    </source>
</evidence>
<dbReference type="SMART" id="SM00448">
    <property type="entry name" value="REC"/>
    <property type="match status" value="1"/>
</dbReference>
<comment type="domain">
    <text evidence="5">Contains a C-terminal catalytic domain, and an N-terminal region which modulates catalytic activity.</text>
</comment>
<dbReference type="RefSeq" id="WP_149114862.1">
    <property type="nucleotide sequence ID" value="NZ_CP042425.1"/>
</dbReference>
<dbReference type="OrthoDB" id="9793421at2"/>
<dbReference type="CDD" id="cd16432">
    <property type="entry name" value="CheB_Rec"/>
    <property type="match status" value="1"/>
</dbReference>
<evidence type="ECO:0000256" key="2">
    <source>
        <dbReference type="ARBA" id="ARBA00022500"/>
    </source>
</evidence>
<dbReference type="InterPro" id="IPR035909">
    <property type="entry name" value="CheB_C"/>
</dbReference>
<feature type="domain" description="CheB-type methylesterase" evidence="9">
    <location>
        <begin position="152"/>
        <end position="343"/>
    </location>
</feature>
<comment type="PTM">
    <text evidence="5">Phosphorylated by CheA. Phosphorylation of the N-terminal regulatory domain activates the methylesterase activity.</text>
</comment>
<dbReference type="InterPro" id="IPR000673">
    <property type="entry name" value="Sig_transdc_resp-reg_Me-estase"/>
</dbReference>
<keyword evidence="1 5" id="KW-0963">Cytoplasm</keyword>
<gene>
    <name evidence="5" type="primary">cheB</name>
    <name evidence="10" type="ORF">PX52LOC_07689</name>
</gene>
<dbReference type="NCBIfam" id="NF001965">
    <property type="entry name" value="PRK00742.1"/>
    <property type="match status" value="1"/>
</dbReference>
<dbReference type="Proteomes" id="UP000324974">
    <property type="component" value="Chromosome"/>
</dbReference>
<dbReference type="GO" id="GO:0006935">
    <property type="term" value="P:chemotaxis"/>
    <property type="evidence" value="ECO:0007669"/>
    <property type="project" value="UniProtKB-UniRule"/>
</dbReference>
<keyword evidence="5 7" id="KW-0597">Phosphoprotein</keyword>
<dbReference type="PANTHER" id="PTHR42872:SF6">
    <property type="entry name" value="PROTEIN-GLUTAMATE METHYLESTERASE_PROTEIN-GLUTAMINE GLUTAMINASE"/>
    <property type="match status" value="1"/>
</dbReference>
<keyword evidence="11" id="KW-1185">Reference proteome</keyword>
<dbReference type="Gene3D" id="3.40.50.2300">
    <property type="match status" value="1"/>
</dbReference>
<dbReference type="Pfam" id="PF00072">
    <property type="entry name" value="Response_reg"/>
    <property type="match status" value="1"/>
</dbReference>
<dbReference type="GO" id="GO:0050568">
    <property type="term" value="F:protein-glutamine glutaminase activity"/>
    <property type="evidence" value="ECO:0007669"/>
    <property type="project" value="UniProtKB-UniRule"/>
</dbReference>
<feature type="active site" evidence="5 6">
    <location>
        <position position="190"/>
    </location>
</feature>
<accession>A0A5C1ATN8</accession>
<dbReference type="PROSITE" id="PS50110">
    <property type="entry name" value="RESPONSE_REGULATORY"/>
    <property type="match status" value="1"/>
</dbReference>
<evidence type="ECO:0000259" key="8">
    <source>
        <dbReference type="PROSITE" id="PS50110"/>
    </source>
</evidence>
<evidence type="ECO:0000256" key="7">
    <source>
        <dbReference type="PROSITE-ProRule" id="PRU00169"/>
    </source>
</evidence>
<organism evidence="10 11">
    <name type="scientific">Limnoglobus roseus</name>
    <dbReference type="NCBI Taxonomy" id="2598579"/>
    <lineage>
        <taxon>Bacteria</taxon>
        <taxon>Pseudomonadati</taxon>
        <taxon>Planctomycetota</taxon>
        <taxon>Planctomycetia</taxon>
        <taxon>Gemmatales</taxon>
        <taxon>Gemmataceae</taxon>
        <taxon>Limnoglobus</taxon>
    </lineage>
</organism>
<comment type="subcellular location">
    <subcellularLocation>
        <location evidence="5">Cytoplasm</location>
    </subcellularLocation>
</comment>
<comment type="catalytic activity">
    <reaction evidence="5">
        <text>L-glutaminyl-[protein] + H2O = L-glutamyl-[protein] + NH4(+)</text>
        <dbReference type="Rhea" id="RHEA:16441"/>
        <dbReference type="Rhea" id="RHEA-COMP:10207"/>
        <dbReference type="Rhea" id="RHEA-COMP:10208"/>
        <dbReference type="ChEBI" id="CHEBI:15377"/>
        <dbReference type="ChEBI" id="CHEBI:28938"/>
        <dbReference type="ChEBI" id="CHEBI:29973"/>
        <dbReference type="ChEBI" id="CHEBI:30011"/>
        <dbReference type="EC" id="3.5.1.44"/>
    </reaction>
</comment>
<dbReference type="PANTHER" id="PTHR42872">
    <property type="entry name" value="PROTEIN-GLUTAMATE METHYLESTERASE/PROTEIN-GLUTAMINE GLUTAMINASE"/>
    <property type="match status" value="1"/>
</dbReference>
<evidence type="ECO:0000256" key="3">
    <source>
        <dbReference type="ARBA" id="ARBA00022801"/>
    </source>
</evidence>
<feature type="domain" description="Response regulatory" evidence="8">
    <location>
        <begin position="5"/>
        <end position="122"/>
    </location>
</feature>
<comment type="function">
    <text evidence="5">Involved in chemotaxis. Part of a chemotaxis signal transduction system that modulates chemotaxis in response to various stimuli. Catalyzes the demethylation of specific methylglutamate residues introduced into the chemoreceptors (methyl-accepting chemotaxis proteins or MCP) by CheR. Also mediates the irreversible deamidation of specific glutamine residues to glutamic acid.</text>
</comment>
<evidence type="ECO:0000256" key="4">
    <source>
        <dbReference type="ARBA" id="ARBA00048267"/>
    </source>
</evidence>
<dbReference type="InterPro" id="IPR011006">
    <property type="entry name" value="CheY-like_superfamily"/>
</dbReference>
<evidence type="ECO:0000256" key="1">
    <source>
        <dbReference type="ARBA" id="ARBA00022490"/>
    </source>
</evidence>
<feature type="modified residue" description="4-aspartylphosphate" evidence="5 7">
    <location>
        <position position="56"/>
    </location>
</feature>
<sequence length="343" mass="35932">MAKTKVLVIDDSALMRQLLTDLLSADPALEVVGTAGDPYMAWDKLKQLAPDVLTLDVEMPRMDGITFLERLMANRPLPVLMVSSLTQRSCDITFRALELGAVDFVTKPKLDLTTGTMALADEIVTKVKAAAKSRPRAGAARAVRPAAAAATFRTTHKVIAIGASTGGCEALATVLGGMPAYAPGVVAVIHMPEGFTRSFADRLNKSCAVRVSEARDGDQVMPGHVLIAPGNHHLTVARSGAMTKVRIVGGEPVNRHRPSVDVLFHSCAKELGPNAVGAILTGMGDDGARGLLAMRHAGAKTVAQNEATCVVFGMPKEAIALGGVDEVVPVGRVAAQLLKHAAD</sequence>
<dbReference type="GO" id="GO:0008984">
    <property type="term" value="F:protein-glutamate methylesterase activity"/>
    <property type="evidence" value="ECO:0007669"/>
    <property type="project" value="UniProtKB-UniRule"/>
</dbReference>
<dbReference type="GO" id="GO:0000156">
    <property type="term" value="F:phosphorelay response regulator activity"/>
    <property type="evidence" value="ECO:0007669"/>
    <property type="project" value="InterPro"/>
</dbReference>
<keyword evidence="3 5" id="KW-0378">Hydrolase</keyword>
<evidence type="ECO:0000313" key="11">
    <source>
        <dbReference type="Proteomes" id="UP000324974"/>
    </source>
</evidence>
<comment type="similarity">
    <text evidence="5">Belongs to the CheB family.</text>
</comment>
<evidence type="ECO:0000313" key="10">
    <source>
        <dbReference type="EMBL" id="QEL20584.1"/>
    </source>
</evidence>
<name>A0A5C1ATN8_9BACT</name>
<feature type="active site" evidence="5 6">
    <location>
        <position position="286"/>
    </location>
</feature>
<dbReference type="InterPro" id="IPR001789">
    <property type="entry name" value="Sig_transdc_resp-reg_receiver"/>
</dbReference>
<comment type="catalytic activity">
    <reaction evidence="4 5">
        <text>[protein]-L-glutamate 5-O-methyl ester + H2O = L-glutamyl-[protein] + methanol + H(+)</text>
        <dbReference type="Rhea" id="RHEA:23236"/>
        <dbReference type="Rhea" id="RHEA-COMP:10208"/>
        <dbReference type="Rhea" id="RHEA-COMP:10311"/>
        <dbReference type="ChEBI" id="CHEBI:15377"/>
        <dbReference type="ChEBI" id="CHEBI:15378"/>
        <dbReference type="ChEBI" id="CHEBI:17790"/>
        <dbReference type="ChEBI" id="CHEBI:29973"/>
        <dbReference type="ChEBI" id="CHEBI:82795"/>
        <dbReference type="EC" id="3.1.1.61"/>
    </reaction>
</comment>